<dbReference type="EMBL" id="BGPR01001994">
    <property type="protein sequence ID" value="GBM65786.1"/>
    <property type="molecule type" value="Genomic_DNA"/>
</dbReference>
<organism evidence="1 2">
    <name type="scientific">Araneus ventricosus</name>
    <name type="common">Orbweaver spider</name>
    <name type="synonym">Epeira ventricosa</name>
    <dbReference type="NCBI Taxonomy" id="182803"/>
    <lineage>
        <taxon>Eukaryota</taxon>
        <taxon>Metazoa</taxon>
        <taxon>Ecdysozoa</taxon>
        <taxon>Arthropoda</taxon>
        <taxon>Chelicerata</taxon>
        <taxon>Arachnida</taxon>
        <taxon>Araneae</taxon>
        <taxon>Araneomorphae</taxon>
        <taxon>Entelegynae</taxon>
        <taxon>Araneoidea</taxon>
        <taxon>Araneidae</taxon>
        <taxon>Araneus</taxon>
    </lineage>
</organism>
<keyword evidence="2" id="KW-1185">Reference proteome</keyword>
<proteinExistence type="predicted"/>
<dbReference type="AlphaFoldDB" id="A0A4Y2HK90"/>
<protein>
    <submittedName>
        <fullName evidence="1">Uncharacterized protein</fullName>
    </submittedName>
</protein>
<accession>A0A4Y2HK90</accession>
<evidence type="ECO:0000313" key="2">
    <source>
        <dbReference type="Proteomes" id="UP000499080"/>
    </source>
</evidence>
<reference evidence="1 2" key="1">
    <citation type="journal article" date="2019" name="Sci. Rep.">
        <title>Orb-weaving spider Araneus ventricosus genome elucidates the spidroin gene catalogue.</title>
        <authorList>
            <person name="Kono N."/>
            <person name="Nakamura H."/>
            <person name="Ohtoshi R."/>
            <person name="Moran D.A.P."/>
            <person name="Shinohara A."/>
            <person name="Yoshida Y."/>
            <person name="Fujiwara M."/>
            <person name="Mori M."/>
            <person name="Tomita M."/>
            <person name="Arakawa K."/>
        </authorList>
    </citation>
    <scope>NUCLEOTIDE SEQUENCE [LARGE SCALE GENOMIC DNA]</scope>
</reference>
<gene>
    <name evidence="1" type="ORF">AVEN_129037_1</name>
</gene>
<comment type="caution">
    <text evidence="1">The sequence shown here is derived from an EMBL/GenBank/DDBJ whole genome shotgun (WGS) entry which is preliminary data.</text>
</comment>
<dbReference type="Proteomes" id="UP000499080">
    <property type="component" value="Unassembled WGS sequence"/>
</dbReference>
<sequence>MVQDIPNSNFSLQQFFHSKSASLKQVNANDEVTTHRICSKLVASNSLQTIANAEYVDEPQIRAPDKTHPKPVALATQPAGLRLPKTDYANISWIYTFYFKLPS</sequence>
<name>A0A4Y2HK90_ARAVE</name>
<evidence type="ECO:0000313" key="1">
    <source>
        <dbReference type="EMBL" id="GBM65786.1"/>
    </source>
</evidence>